<gene>
    <name evidence="7" type="ORF">RCL2_002293800</name>
    <name evidence="6" type="ORF">RclHR1_10960001</name>
</gene>
<dbReference type="GO" id="GO:0003677">
    <property type="term" value="F:DNA binding"/>
    <property type="evidence" value="ECO:0007669"/>
    <property type="project" value="InterPro"/>
</dbReference>
<evidence type="ECO:0000256" key="3">
    <source>
        <dbReference type="ARBA" id="ARBA00022833"/>
    </source>
</evidence>
<dbReference type="Proteomes" id="UP000615446">
    <property type="component" value="Unassembled WGS sequence"/>
</dbReference>
<evidence type="ECO:0000256" key="4">
    <source>
        <dbReference type="PROSITE-ProRule" id="PRU00027"/>
    </source>
</evidence>
<proteinExistence type="predicted"/>
<dbReference type="AlphaFoldDB" id="A0A2Z6Q7J5"/>
<dbReference type="SUPFAM" id="SSF57667">
    <property type="entry name" value="beta-beta-alpha zinc fingers"/>
    <property type="match status" value="1"/>
</dbReference>
<dbReference type="InterPro" id="IPR036236">
    <property type="entry name" value="Znf_C2H2_sf"/>
</dbReference>
<reference evidence="6 8" key="1">
    <citation type="submission" date="2017-11" db="EMBL/GenBank/DDBJ databases">
        <title>The genome of Rhizophagus clarus HR1 reveals common genetic basis of auxotrophy among arbuscular mycorrhizal fungi.</title>
        <authorList>
            <person name="Kobayashi Y."/>
        </authorList>
    </citation>
    <scope>NUCLEOTIDE SEQUENCE [LARGE SCALE GENOMIC DNA]</scope>
    <source>
        <strain evidence="6 8">HR1</strain>
    </source>
</reference>
<dbReference type="OrthoDB" id="2432695at2759"/>
<accession>A0A2Z6Q7J5</accession>
<dbReference type="PROSITE" id="PS50808">
    <property type="entry name" value="ZF_BED"/>
    <property type="match status" value="1"/>
</dbReference>
<name>A0A2Z6Q7J5_9GLOM</name>
<dbReference type="EMBL" id="BEXD01000109">
    <property type="protein sequence ID" value="GBB84332.1"/>
    <property type="molecule type" value="Genomic_DNA"/>
</dbReference>
<dbReference type="Pfam" id="PF02892">
    <property type="entry name" value="zf-BED"/>
    <property type="match status" value="1"/>
</dbReference>
<sequence length="103" mass="11964">MDSESLPDNVIPQDIMLQINEPEDNLQTKKHSKSLIYNHFTLNEINNKYNCNYCNKSYKVAEDGSTSTLWKHFKGKHNELYLEVNQITKALNKLEISQSLAFT</sequence>
<evidence type="ECO:0000256" key="2">
    <source>
        <dbReference type="ARBA" id="ARBA00022771"/>
    </source>
</evidence>
<dbReference type="SMART" id="SM00614">
    <property type="entry name" value="ZnF_BED"/>
    <property type="match status" value="1"/>
</dbReference>
<reference evidence="7" key="2">
    <citation type="submission" date="2019-10" db="EMBL/GenBank/DDBJ databases">
        <title>Conservation and host-specific expression of non-tandemly repeated heterogenous ribosome RNA gene in arbuscular mycorrhizal fungi.</title>
        <authorList>
            <person name="Maeda T."/>
            <person name="Kobayashi Y."/>
            <person name="Nakagawa T."/>
            <person name="Ezawa T."/>
            <person name="Yamaguchi K."/>
            <person name="Bino T."/>
            <person name="Nishimoto Y."/>
            <person name="Shigenobu S."/>
            <person name="Kawaguchi M."/>
        </authorList>
    </citation>
    <scope>NUCLEOTIDE SEQUENCE</scope>
    <source>
        <strain evidence="7">HR1</strain>
    </source>
</reference>
<dbReference type="InterPro" id="IPR003656">
    <property type="entry name" value="Znf_BED"/>
</dbReference>
<feature type="domain" description="BED-type" evidence="5">
    <location>
        <begin position="31"/>
        <end position="84"/>
    </location>
</feature>
<evidence type="ECO:0000256" key="1">
    <source>
        <dbReference type="ARBA" id="ARBA00022723"/>
    </source>
</evidence>
<organism evidence="6 8">
    <name type="scientific">Rhizophagus clarus</name>
    <dbReference type="NCBI Taxonomy" id="94130"/>
    <lineage>
        <taxon>Eukaryota</taxon>
        <taxon>Fungi</taxon>
        <taxon>Fungi incertae sedis</taxon>
        <taxon>Mucoromycota</taxon>
        <taxon>Glomeromycotina</taxon>
        <taxon>Glomeromycetes</taxon>
        <taxon>Glomerales</taxon>
        <taxon>Glomeraceae</taxon>
        <taxon>Rhizophagus</taxon>
    </lineage>
</organism>
<comment type="caution">
    <text evidence="6">The sequence shown here is derived from an EMBL/GenBank/DDBJ whole genome shotgun (WGS) entry which is preliminary data.</text>
</comment>
<keyword evidence="8" id="KW-1185">Reference proteome</keyword>
<evidence type="ECO:0000313" key="8">
    <source>
        <dbReference type="Proteomes" id="UP000247702"/>
    </source>
</evidence>
<protein>
    <recommendedName>
        <fullName evidence="5">BED-type domain-containing protein</fullName>
    </recommendedName>
</protein>
<keyword evidence="2 4" id="KW-0863">Zinc-finger</keyword>
<dbReference type="GO" id="GO:0008270">
    <property type="term" value="F:zinc ion binding"/>
    <property type="evidence" value="ECO:0007669"/>
    <property type="project" value="UniProtKB-KW"/>
</dbReference>
<keyword evidence="1" id="KW-0479">Metal-binding</keyword>
<keyword evidence="3" id="KW-0862">Zinc</keyword>
<evidence type="ECO:0000313" key="7">
    <source>
        <dbReference type="EMBL" id="GES96303.1"/>
    </source>
</evidence>
<evidence type="ECO:0000259" key="5">
    <source>
        <dbReference type="PROSITE" id="PS50808"/>
    </source>
</evidence>
<dbReference type="Proteomes" id="UP000247702">
    <property type="component" value="Unassembled WGS sequence"/>
</dbReference>
<dbReference type="EMBL" id="BLAL01000250">
    <property type="protein sequence ID" value="GES96303.1"/>
    <property type="molecule type" value="Genomic_DNA"/>
</dbReference>
<evidence type="ECO:0000313" key="6">
    <source>
        <dbReference type="EMBL" id="GBB84332.1"/>
    </source>
</evidence>